<evidence type="ECO:0000313" key="2">
    <source>
        <dbReference type="Proteomes" id="UP000030764"/>
    </source>
</evidence>
<dbReference type="Proteomes" id="UP000030764">
    <property type="component" value="Unassembled WGS sequence"/>
</dbReference>
<organism evidence="1 2">
    <name type="scientific">Trichuris suis</name>
    <name type="common">pig whipworm</name>
    <dbReference type="NCBI Taxonomy" id="68888"/>
    <lineage>
        <taxon>Eukaryota</taxon>
        <taxon>Metazoa</taxon>
        <taxon>Ecdysozoa</taxon>
        <taxon>Nematoda</taxon>
        <taxon>Enoplea</taxon>
        <taxon>Dorylaimia</taxon>
        <taxon>Trichinellida</taxon>
        <taxon>Trichuridae</taxon>
        <taxon>Trichuris</taxon>
    </lineage>
</organism>
<name>A0A085MIB7_9BILA</name>
<dbReference type="EMBL" id="KL363191">
    <property type="protein sequence ID" value="KFD56963.1"/>
    <property type="molecule type" value="Genomic_DNA"/>
</dbReference>
<dbReference type="InterPro" id="IPR019438">
    <property type="entry name" value="Q_salvage"/>
</dbReference>
<dbReference type="Pfam" id="PF10343">
    <property type="entry name" value="Q_salvage"/>
    <property type="match status" value="1"/>
</dbReference>
<protein>
    <submittedName>
        <fullName evidence="1">Uncharacterized protein</fullName>
    </submittedName>
</protein>
<evidence type="ECO:0000313" key="1">
    <source>
        <dbReference type="EMBL" id="KFD56963.1"/>
    </source>
</evidence>
<gene>
    <name evidence="1" type="ORF">M513_02220</name>
</gene>
<dbReference type="InterPro" id="IPR052709">
    <property type="entry name" value="Transposase-MT_Hybrid"/>
</dbReference>
<accession>A0A085MIB7</accession>
<proteinExistence type="predicted"/>
<sequence length="552" mass="63588">MNIAEGHGLGDYLAHQSFQDQRLLRKRLTPMLRGGPTYKPWDCDYLTKNDILDPENTISFVASACEHSKLCIEKFDKIAHKFADKVKEGWLCEDSGKPFGLPLHVFNDVDLPLQKSLNRWFFVCSMSFSFWSPYLPGTPKYLIKDPDGRLWKGGKALMVRFNDLLQQVYGSSASSKSVVYEWIRRFKEGRDAIEDDRRAGRPATATCEGTLPLVRNLVEGDRRITIRRIARMAGISLHSAFGILHETLGLRKLSAQWDPKALREEQLVRRVNLSRELLMKIEANETGFFDRIVTGDANITPRCGIPLDGWALKDMPFSVFNFLFANAYRAVPPMMVERWESIKEVCTVLDEKFEGQFYNCVLQSESNPLKLLSLMLENFPCYRDHAEYGGRKISFLMKAQMLIVGVSRILHEFNDVAAFDIYPSFSIATTNRVIQMMRFYGLLEPSPSVETKMQRGMEKQYANLFVQRKHELFILGELFKFGEPEEVEMRALASRCVELLTLRVNEKLKSDGSDASVTYMDVDYIIDRDRCENVSTKRFGQIYFPKVRCIFY</sequence>
<dbReference type="PANTHER" id="PTHR46060:SF1">
    <property type="entry name" value="MARINER MOS1 TRANSPOSASE-LIKE PROTEIN"/>
    <property type="match status" value="1"/>
</dbReference>
<reference evidence="1 2" key="1">
    <citation type="journal article" date="2014" name="Nat. Genet.">
        <title>Genome and transcriptome of the porcine whipworm Trichuris suis.</title>
        <authorList>
            <person name="Jex A.R."/>
            <person name="Nejsum P."/>
            <person name="Schwarz E.M."/>
            <person name="Hu L."/>
            <person name="Young N.D."/>
            <person name="Hall R.S."/>
            <person name="Korhonen P.K."/>
            <person name="Liao S."/>
            <person name="Thamsborg S."/>
            <person name="Xia J."/>
            <person name="Xu P."/>
            <person name="Wang S."/>
            <person name="Scheerlinck J.P."/>
            <person name="Hofmann A."/>
            <person name="Sternberg P.W."/>
            <person name="Wang J."/>
            <person name="Gasser R.B."/>
        </authorList>
    </citation>
    <scope>NUCLEOTIDE SEQUENCE [LARGE SCALE GENOMIC DNA]</scope>
    <source>
        <strain evidence="1">DCEP-RM93M</strain>
    </source>
</reference>
<dbReference type="PANTHER" id="PTHR46060">
    <property type="entry name" value="MARINER MOS1 TRANSPOSASE-LIKE PROTEIN"/>
    <property type="match status" value="1"/>
</dbReference>
<keyword evidence="2" id="KW-1185">Reference proteome</keyword>
<dbReference type="AlphaFoldDB" id="A0A085MIB7"/>